<organism evidence="1 2">
    <name type="scientific">Niabella pedocola</name>
    <dbReference type="NCBI Taxonomy" id="1752077"/>
    <lineage>
        <taxon>Bacteria</taxon>
        <taxon>Pseudomonadati</taxon>
        <taxon>Bacteroidota</taxon>
        <taxon>Chitinophagia</taxon>
        <taxon>Chitinophagales</taxon>
        <taxon>Chitinophagaceae</taxon>
        <taxon>Niabella</taxon>
    </lineage>
</organism>
<name>A0ABS8PTF7_9BACT</name>
<protein>
    <recommendedName>
        <fullName evidence="3">Four helix bundle protein</fullName>
    </recommendedName>
</protein>
<gene>
    <name evidence="1" type="ORF">LQ567_16420</name>
</gene>
<reference evidence="1 2" key="1">
    <citation type="submission" date="2021-11" db="EMBL/GenBank/DDBJ databases">
        <title>Genomic of Niabella pedocola.</title>
        <authorList>
            <person name="Wu T."/>
        </authorList>
    </citation>
    <scope>NUCLEOTIDE SEQUENCE [LARGE SCALE GENOMIC DNA]</scope>
    <source>
        <strain evidence="1 2">JCM 31011</strain>
    </source>
</reference>
<evidence type="ECO:0000313" key="1">
    <source>
        <dbReference type="EMBL" id="MCD2424366.1"/>
    </source>
</evidence>
<sequence length="63" mass="7502">MENKDNRSHQGNEASFLFLTEEEVNSQECYRHFTAEQKAELIAFVYELSLAIYHLYSKAHEQY</sequence>
<proteinExistence type="predicted"/>
<accession>A0ABS8PTF7</accession>
<dbReference type="RefSeq" id="WP_231006030.1">
    <property type="nucleotide sequence ID" value="NZ_JAJNEC010000005.1"/>
</dbReference>
<keyword evidence="2" id="KW-1185">Reference proteome</keyword>
<dbReference type="Proteomes" id="UP001199816">
    <property type="component" value="Unassembled WGS sequence"/>
</dbReference>
<evidence type="ECO:0008006" key="3">
    <source>
        <dbReference type="Google" id="ProtNLM"/>
    </source>
</evidence>
<evidence type="ECO:0000313" key="2">
    <source>
        <dbReference type="Proteomes" id="UP001199816"/>
    </source>
</evidence>
<comment type="caution">
    <text evidence="1">The sequence shown here is derived from an EMBL/GenBank/DDBJ whole genome shotgun (WGS) entry which is preliminary data.</text>
</comment>
<dbReference type="EMBL" id="JAJNEC010000005">
    <property type="protein sequence ID" value="MCD2424366.1"/>
    <property type="molecule type" value="Genomic_DNA"/>
</dbReference>